<dbReference type="SUPFAM" id="SSF57667">
    <property type="entry name" value="beta-beta-alpha zinc fingers"/>
    <property type="match status" value="1"/>
</dbReference>
<protein>
    <submittedName>
        <fullName evidence="10">Uncharacterized protein</fullName>
    </submittedName>
</protein>
<dbReference type="CDD" id="cd00067">
    <property type="entry name" value="GAL4"/>
    <property type="match status" value="1"/>
</dbReference>
<evidence type="ECO:0000313" key="11">
    <source>
        <dbReference type="Proteomes" id="UP001497453"/>
    </source>
</evidence>
<keyword evidence="3" id="KW-0805">Transcription regulation</keyword>
<dbReference type="SMART" id="SM00066">
    <property type="entry name" value="GAL4"/>
    <property type="match status" value="1"/>
</dbReference>
<feature type="compositionally biased region" description="Polar residues" evidence="7">
    <location>
        <begin position="140"/>
        <end position="154"/>
    </location>
</feature>
<dbReference type="InterPro" id="IPR036236">
    <property type="entry name" value="Znf_C2H2_sf"/>
</dbReference>
<dbReference type="PROSITE" id="PS00463">
    <property type="entry name" value="ZN2_CY6_FUNGAL_1"/>
    <property type="match status" value="1"/>
</dbReference>
<dbReference type="SMART" id="SM00355">
    <property type="entry name" value="ZnF_C2H2"/>
    <property type="match status" value="2"/>
</dbReference>
<keyword evidence="5" id="KW-0539">Nucleus</keyword>
<dbReference type="Proteomes" id="UP001497453">
    <property type="component" value="Chromosome 4"/>
</dbReference>
<evidence type="ECO:0000259" key="9">
    <source>
        <dbReference type="PROSITE" id="PS50157"/>
    </source>
</evidence>
<dbReference type="SUPFAM" id="SSF57701">
    <property type="entry name" value="Zn2/Cys6 DNA-binding domain"/>
    <property type="match status" value="1"/>
</dbReference>
<dbReference type="InterPro" id="IPR013087">
    <property type="entry name" value="Znf_C2H2_type"/>
</dbReference>
<dbReference type="PROSITE" id="PS50157">
    <property type="entry name" value="ZINC_FINGER_C2H2_2"/>
    <property type="match status" value="2"/>
</dbReference>
<dbReference type="PROSITE" id="PS00028">
    <property type="entry name" value="ZINC_FINGER_C2H2_1"/>
    <property type="match status" value="1"/>
</dbReference>
<dbReference type="InterPro" id="IPR007219">
    <property type="entry name" value="XnlR_reg_dom"/>
</dbReference>
<keyword evidence="1" id="KW-0479">Metal-binding</keyword>
<feature type="domain" description="Zn(2)-C6 fungal-type" evidence="8">
    <location>
        <begin position="109"/>
        <end position="138"/>
    </location>
</feature>
<feature type="domain" description="C2H2-type" evidence="9">
    <location>
        <begin position="74"/>
        <end position="108"/>
    </location>
</feature>
<dbReference type="Pfam" id="PF00172">
    <property type="entry name" value="Zn_clus"/>
    <property type="match status" value="1"/>
</dbReference>
<dbReference type="Gene3D" id="4.10.240.10">
    <property type="entry name" value="Zn(2)-C6 fungal-type DNA-binding domain"/>
    <property type="match status" value="1"/>
</dbReference>
<feature type="domain" description="C2H2-type" evidence="9">
    <location>
        <begin position="46"/>
        <end position="73"/>
    </location>
</feature>
<evidence type="ECO:0000256" key="7">
    <source>
        <dbReference type="SAM" id="MobiDB-lite"/>
    </source>
</evidence>
<dbReference type="PANTHER" id="PTHR47660:SF2">
    <property type="entry name" value="TRANSCRIPTION FACTOR WITH C2H2 AND ZN(2)-CYS(6) DNA BINDING DOMAIN (EUROFUNG)"/>
    <property type="match status" value="1"/>
</dbReference>
<dbReference type="PANTHER" id="PTHR47660">
    <property type="entry name" value="TRANSCRIPTION FACTOR WITH C2H2 AND ZN(2)-CYS(6) DNA BINDING DOMAIN (EUROFUNG)-RELATED-RELATED"/>
    <property type="match status" value="1"/>
</dbReference>
<proteinExistence type="predicted"/>
<evidence type="ECO:0000256" key="1">
    <source>
        <dbReference type="ARBA" id="ARBA00022723"/>
    </source>
</evidence>
<dbReference type="Pfam" id="PF04082">
    <property type="entry name" value="Fungal_trans"/>
    <property type="match status" value="1"/>
</dbReference>
<feature type="region of interest" description="Disordered" evidence="7">
    <location>
        <begin position="139"/>
        <end position="188"/>
    </location>
</feature>
<evidence type="ECO:0000256" key="2">
    <source>
        <dbReference type="ARBA" id="ARBA00022833"/>
    </source>
</evidence>
<name>A0ABP1DJN6_9APHY</name>
<sequence>MSNLPETQANPLTDFVGSEGVELTKDGNVSRMRSHKGNTPSLPQNKFCPMCPAKFTRTTHLNRHLRTHSNERMHECDKCHAQFTRSDLLSRHKKNCGDSPDSHRSRRKSCQACADSKIKCDQQRPCSKCKTRGRECVYRTTPNSKSTNGRSTRNALDRKESGDSSSQSPPLSTPESGGPIASSSTPTIVTSPVSNFPLSGQPINISFDAKSQSQSSAYLPPLTEDLSNVSSYATSSAASNYSTEVETPHVSFAQEAFEVQNQLNALFSNEMFDKFFNNAMAPELGSGSGVVHNTSNARGEESFNLQVQDTEFPWSTNAEESQPFMASIDPYDFEAFMALQSGGLDASPPAGTANMGPSLDGPAGTLKTNAPHPAELQYYLHMFYTKFLEQMPILHVPTFNPEVKTPILVSAMQACGALYVKTPSAFNFITSTLASARDEIVAAFSRRPTIEDEQIQLVMAVCLLQTIGLFHQRPEQRAQSNMYHAMLVMMIRQSGLLEKNFSWEPLPLTDQASSEAAWRNWVCYETAKRALSLTFLHDCCHCIYFTLRPTFFPSEFNLRLPCEDSLWKATSYEEWHIALLKPSPYGTARDRLRGALPIQNALSTLAEMPPTPRPALILNPFSQFIIIHAILRKLFEDCLDKQPIVERSPSDDMTNINPTIQFMLHNWLQSWFQSPETPRPSKLAEPPFFHDALPFYWIAQVLLLAYQEGLPPFVSDTAGFNTTSEAKFSLMKEWFKHIRGFLRSGEQGPTLFWDELMKIRMQSWQTASANGNPAGDGDGLLGFFLKQNSSCNQYLRPCNQTLLPCKMPVSRGTRGTMIGASLNGCGPQP</sequence>
<dbReference type="EMBL" id="OZ037947">
    <property type="protein sequence ID" value="CAL1708032.1"/>
    <property type="molecule type" value="Genomic_DNA"/>
</dbReference>
<feature type="compositionally biased region" description="Low complexity" evidence="7">
    <location>
        <begin position="163"/>
        <end position="188"/>
    </location>
</feature>
<reference evidence="11" key="1">
    <citation type="submission" date="2024-04" db="EMBL/GenBank/DDBJ databases">
        <authorList>
            <person name="Shaw F."/>
            <person name="Minotto A."/>
        </authorList>
    </citation>
    <scope>NUCLEOTIDE SEQUENCE [LARGE SCALE GENOMIC DNA]</scope>
</reference>
<keyword evidence="6" id="KW-0863">Zinc-finger</keyword>
<keyword evidence="4" id="KW-0804">Transcription</keyword>
<organism evidence="10 11">
    <name type="scientific">Somion occarium</name>
    <dbReference type="NCBI Taxonomy" id="3059160"/>
    <lineage>
        <taxon>Eukaryota</taxon>
        <taxon>Fungi</taxon>
        <taxon>Dikarya</taxon>
        <taxon>Basidiomycota</taxon>
        <taxon>Agaricomycotina</taxon>
        <taxon>Agaricomycetes</taxon>
        <taxon>Polyporales</taxon>
        <taxon>Cerrenaceae</taxon>
        <taxon>Somion</taxon>
    </lineage>
</organism>
<dbReference type="CDD" id="cd12148">
    <property type="entry name" value="fungal_TF_MHR"/>
    <property type="match status" value="1"/>
</dbReference>
<evidence type="ECO:0000256" key="3">
    <source>
        <dbReference type="ARBA" id="ARBA00023015"/>
    </source>
</evidence>
<accession>A0ABP1DJN6</accession>
<dbReference type="InterPro" id="IPR036864">
    <property type="entry name" value="Zn2-C6_fun-type_DNA-bd_sf"/>
</dbReference>
<evidence type="ECO:0000313" key="10">
    <source>
        <dbReference type="EMBL" id="CAL1708032.1"/>
    </source>
</evidence>
<evidence type="ECO:0000259" key="8">
    <source>
        <dbReference type="PROSITE" id="PS50048"/>
    </source>
</evidence>
<keyword evidence="2" id="KW-0862">Zinc</keyword>
<dbReference type="InterPro" id="IPR001138">
    <property type="entry name" value="Zn2Cys6_DnaBD"/>
</dbReference>
<evidence type="ECO:0000256" key="6">
    <source>
        <dbReference type="PROSITE-ProRule" id="PRU00042"/>
    </source>
</evidence>
<evidence type="ECO:0000256" key="4">
    <source>
        <dbReference type="ARBA" id="ARBA00023163"/>
    </source>
</evidence>
<evidence type="ECO:0000256" key="5">
    <source>
        <dbReference type="ARBA" id="ARBA00023242"/>
    </source>
</evidence>
<dbReference type="PROSITE" id="PS50048">
    <property type="entry name" value="ZN2_CY6_FUNGAL_2"/>
    <property type="match status" value="1"/>
</dbReference>
<keyword evidence="11" id="KW-1185">Reference proteome</keyword>
<dbReference type="Gene3D" id="3.30.160.60">
    <property type="entry name" value="Classic Zinc Finger"/>
    <property type="match status" value="1"/>
</dbReference>
<gene>
    <name evidence="10" type="ORF">GFSPODELE1_LOCUS6662</name>
</gene>